<protein>
    <submittedName>
        <fullName evidence="9">Uncharacterized protein</fullName>
    </submittedName>
</protein>
<feature type="domain" description="CHY-type" evidence="7">
    <location>
        <begin position="288"/>
        <end position="355"/>
    </location>
</feature>
<dbReference type="SUPFAM" id="SSF57850">
    <property type="entry name" value="RING/U-box"/>
    <property type="match status" value="1"/>
</dbReference>
<dbReference type="InterPro" id="IPR039512">
    <property type="entry name" value="RCHY1_zinc-ribbon"/>
</dbReference>
<feature type="domain" description="RING-type" evidence="6">
    <location>
        <begin position="424"/>
        <end position="465"/>
    </location>
</feature>
<dbReference type="SMART" id="SM00184">
    <property type="entry name" value="RING"/>
    <property type="match status" value="1"/>
</dbReference>
<dbReference type="Pfam" id="PF14599">
    <property type="entry name" value="zinc_ribbon_6"/>
    <property type="match status" value="1"/>
</dbReference>
<dbReference type="InterPro" id="IPR001841">
    <property type="entry name" value="Znf_RING"/>
</dbReference>
<dbReference type="EMBL" id="JAAAID010000145">
    <property type="protein sequence ID" value="KAG0021688.1"/>
    <property type="molecule type" value="Genomic_DNA"/>
</dbReference>
<dbReference type="Pfam" id="PF05495">
    <property type="entry name" value="zf-CHY"/>
    <property type="match status" value="1"/>
</dbReference>
<feature type="compositionally biased region" description="Low complexity" evidence="5">
    <location>
        <begin position="148"/>
        <end position="167"/>
    </location>
</feature>
<keyword evidence="10" id="KW-1185">Reference proteome</keyword>
<sequence length="635" mass="69692">MSSPTPYNSTANSPHAELPEIAAGNSTDSAEAGYLSQESERAPSNESHVVSDHIPEQTPESDENQGYSDEYESAGEDENYDLGDEEDSDSDGEVYVVIEGDIDMGAAANHIGRTSTSTSSDEHDQGQELDMQDNEEFVMEIDPATGQRRATTVSTTTPRARSSSLASRLRRQHRRMTTSVRFTATARPAATRPPGSGLSRPTTGFSAPTSTRATAAVPLIDENAQSELRKKIMEIQRNPDIGFGEKASMIQRLMSPNWHDTRKAPDQQSGGDPGVTTEEDLKTTYHDQERGVLGCKHYKRGCKLKANCCGKWFNCRFCHDDVCDHSIVRNETKMMLCMHCKVIQPAAQNCSSCQAQMAHYFCDICKLWDDDSQKPIYHCDDCGICRIGNGLNQDFFHCKKCNICMHINLKDNHKCIERNLECDCPICGEYMFTSTTTVIFMPCGHSIHAKCHGEYVKTSYQCPTCWKALADMSRYYQKIDSILAEQIMPPEYANVFSTVLCNDCEVKSQVPYHFLYHKCDKCKGYNTKVLETFRRDTEDSIQPNENAAAASAAGTVPENNISGAGGAAAGQPSPSSPSSSSPSLSRSERFGDSGSATTATIVQLSEIPRTQFLDGNASEDMGFNSMAGSSGNSAP</sequence>
<dbReference type="AlphaFoldDB" id="A0A9P6N1S6"/>
<dbReference type="InterPro" id="IPR017921">
    <property type="entry name" value="Znf_CTCHY"/>
</dbReference>
<dbReference type="GO" id="GO:0016567">
    <property type="term" value="P:protein ubiquitination"/>
    <property type="evidence" value="ECO:0007669"/>
    <property type="project" value="TreeGrafter"/>
</dbReference>
<proteinExistence type="predicted"/>
<dbReference type="PANTHER" id="PTHR21319:SF0">
    <property type="entry name" value="AND RING FINGER DOMAIN PROTEIN, PUTATIVE (AFU_ORTHOLOGUE AFUA_1G08900)-RELATED"/>
    <property type="match status" value="1"/>
</dbReference>
<dbReference type="Gene3D" id="2.20.28.10">
    <property type="match status" value="1"/>
</dbReference>
<evidence type="ECO:0000256" key="2">
    <source>
        <dbReference type="ARBA" id="ARBA00022771"/>
    </source>
</evidence>
<dbReference type="GO" id="GO:0006511">
    <property type="term" value="P:ubiquitin-dependent protein catabolic process"/>
    <property type="evidence" value="ECO:0007669"/>
    <property type="project" value="TreeGrafter"/>
</dbReference>
<organism evidence="9 10">
    <name type="scientific">Entomortierella chlamydospora</name>
    <dbReference type="NCBI Taxonomy" id="101097"/>
    <lineage>
        <taxon>Eukaryota</taxon>
        <taxon>Fungi</taxon>
        <taxon>Fungi incertae sedis</taxon>
        <taxon>Mucoromycota</taxon>
        <taxon>Mortierellomycotina</taxon>
        <taxon>Mortierellomycetes</taxon>
        <taxon>Mortierellales</taxon>
        <taxon>Mortierellaceae</taxon>
        <taxon>Entomortierella</taxon>
    </lineage>
</organism>
<evidence type="ECO:0000256" key="1">
    <source>
        <dbReference type="ARBA" id="ARBA00022723"/>
    </source>
</evidence>
<dbReference type="SUPFAM" id="SSF161219">
    <property type="entry name" value="CHY zinc finger-like"/>
    <property type="match status" value="1"/>
</dbReference>
<feature type="compositionally biased region" description="Polar residues" evidence="5">
    <location>
        <begin position="199"/>
        <end position="213"/>
    </location>
</feature>
<dbReference type="Gene3D" id="3.30.40.10">
    <property type="entry name" value="Zinc/RING finger domain, C3HC4 (zinc finger)"/>
    <property type="match status" value="1"/>
</dbReference>
<dbReference type="InterPro" id="IPR013083">
    <property type="entry name" value="Znf_RING/FYVE/PHD"/>
</dbReference>
<evidence type="ECO:0000259" key="7">
    <source>
        <dbReference type="PROSITE" id="PS51266"/>
    </source>
</evidence>
<feature type="region of interest" description="Disordered" evidence="5">
    <location>
        <begin position="257"/>
        <end position="278"/>
    </location>
</feature>
<evidence type="ECO:0000313" key="10">
    <source>
        <dbReference type="Proteomes" id="UP000703661"/>
    </source>
</evidence>
<accession>A0A9P6N1S6</accession>
<feature type="compositionally biased region" description="Polar residues" evidence="5">
    <location>
        <begin position="594"/>
        <end position="603"/>
    </location>
</feature>
<feature type="compositionally biased region" description="Low complexity" evidence="5">
    <location>
        <begin position="181"/>
        <end position="194"/>
    </location>
</feature>
<dbReference type="Proteomes" id="UP000703661">
    <property type="component" value="Unassembled WGS sequence"/>
</dbReference>
<name>A0A9P6N1S6_9FUNG</name>
<evidence type="ECO:0000256" key="5">
    <source>
        <dbReference type="SAM" id="MobiDB-lite"/>
    </source>
</evidence>
<dbReference type="InterPro" id="IPR037275">
    <property type="entry name" value="Znf_CTCHY_sf"/>
</dbReference>
<feature type="compositionally biased region" description="Polar residues" evidence="5">
    <location>
        <begin position="1"/>
        <end position="13"/>
    </location>
</feature>
<dbReference type="CDD" id="cd16464">
    <property type="entry name" value="RING-H2_Pirh2-like"/>
    <property type="match status" value="1"/>
</dbReference>
<dbReference type="PROSITE" id="PS51270">
    <property type="entry name" value="ZF_CTCHY"/>
    <property type="match status" value="1"/>
</dbReference>
<feature type="domain" description="CTCHY-type" evidence="8">
    <location>
        <begin position="357"/>
        <end position="423"/>
    </location>
</feature>
<reference evidence="9" key="1">
    <citation type="journal article" date="2020" name="Fungal Divers.">
        <title>Resolving the Mortierellaceae phylogeny through synthesis of multi-gene phylogenetics and phylogenomics.</title>
        <authorList>
            <person name="Vandepol N."/>
            <person name="Liber J."/>
            <person name="Desiro A."/>
            <person name="Na H."/>
            <person name="Kennedy M."/>
            <person name="Barry K."/>
            <person name="Grigoriev I.V."/>
            <person name="Miller A.N."/>
            <person name="O'Donnell K."/>
            <person name="Stajich J.E."/>
            <person name="Bonito G."/>
        </authorList>
    </citation>
    <scope>NUCLEOTIDE SEQUENCE</scope>
    <source>
        <strain evidence="9">NRRL 2769</strain>
    </source>
</reference>
<keyword evidence="3" id="KW-0862">Zinc</keyword>
<dbReference type="GO" id="GO:0061630">
    <property type="term" value="F:ubiquitin protein ligase activity"/>
    <property type="evidence" value="ECO:0007669"/>
    <property type="project" value="TreeGrafter"/>
</dbReference>
<feature type="region of interest" description="Disordered" evidence="5">
    <location>
        <begin position="537"/>
        <end position="635"/>
    </location>
</feature>
<feature type="region of interest" description="Disordered" evidence="5">
    <location>
        <begin position="1"/>
        <end position="91"/>
    </location>
</feature>
<evidence type="ECO:0000313" key="9">
    <source>
        <dbReference type="EMBL" id="KAG0021688.1"/>
    </source>
</evidence>
<feature type="compositionally biased region" description="Low complexity" evidence="5">
    <location>
        <begin position="569"/>
        <end position="585"/>
    </location>
</feature>
<dbReference type="PANTHER" id="PTHR21319">
    <property type="entry name" value="RING FINGER AND CHY ZINC FINGER DOMAIN-CONTAINING PROTEIN 1"/>
    <property type="match status" value="1"/>
</dbReference>
<feature type="region of interest" description="Disordered" evidence="5">
    <location>
        <begin position="146"/>
        <end position="213"/>
    </location>
</feature>
<evidence type="ECO:0000256" key="4">
    <source>
        <dbReference type="PROSITE-ProRule" id="PRU00601"/>
    </source>
</evidence>
<dbReference type="InterPro" id="IPR037274">
    <property type="entry name" value="Znf_CHY_sf"/>
</dbReference>
<dbReference type="PROSITE" id="PS51266">
    <property type="entry name" value="ZF_CHY"/>
    <property type="match status" value="1"/>
</dbReference>
<dbReference type="PROSITE" id="PS50089">
    <property type="entry name" value="ZF_RING_2"/>
    <property type="match status" value="1"/>
</dbReference>
<dbReference type="GO" id="GO:0005634">
    <property type="term" value="C:nucleus"/>
    <property type="evidence" value="ECO:0007669"/>
    <property type="project" value="TreeGrafter"/>
</dbReference>
<keyword evidence="2 4" id="KW-0863">Zinc-finger</keyword>
<gene>
    <name evidence="9" type="ORF">BGZ80_001899</name>
</gene>
<keyword evidence="1" id="KW-0479">Metal-binding</keyword>
<feature type="compositionally biased region" description="Basic and acidic residues" evidence="5">
    <location>
        <begin position="38"/>
        <end position="55"/>
    </location>
</feature>
<evidence type="ECO:0000256" key="3">
    <source>
        <dbReference type="ARBA" id="ARBA00022833"/>
    </source>
</evidence>
<dbReference type="SUPFAM" id="SSF161245">
    <property type="entry name" value="Zinc hairpin stack"/>
    <property type="match status" value="1"/>
</dbReference>
<comment type="caution">
    <text evidence="9">The sequence shown here is derived from an EMBL/GenBank/DDBJ whole genome shotgun (WGS) entry which is preliminary data.</text>
</comment>
<evidence type="ECO:0000259" key="6">
    <source>
        <dbReference type="PROSITE" id="PS50089"/>
    </source>
</evidence>
<dbReference type="Pfam" id="PF13639">
    <property type="entry name" value="zf-RING_2"/>
    <property type="match status" value="1"/>
</dbReference>
<feature type="compositionally biased region" description="Acidic residues" evidence="5">
    <location>
        <begin position="59"/>
        <end position="91"/>
    </location>
</feature>
<dbReference type="InterPro" id="IPR008913">
    <property type="entry name" value="Znf_CHY"/>
</dbReference>
<evidence type="ECO:0000259" key="8">
    <source>
        <dbReference type="PROSITE" id="PS51270"/>
    </source>
</evidence>
<feature type="compositionally biased region" description="Polar residues" evidence="5">
    <location>
        <begin position="626"/>
        <end position="635"/>
    </location>
</feature>
<dbReference type="GO" id="GO:0008270">
    <property type="term" value="F:zinc ion binding"/>
    <property type="evidence" value="ECO:0007669"/>
    <property type="project" value="UniProtKB-KW"/>
</dbReference>